<proteinExistence type="predicted"/>
<evidence type="ECO:0000313" key="3">
    <source>
        <dbReference type="Proteomes" id="UP001497623"/>
    </source>
</evidence>
<feature type="region of interest" description="Disordered" evidence="1">
    <location>
        <begin position="284"/>
        <end position="342"/>
    </location>
</feature>
<feature type="compositionally biased region" description="Basic and acidic residues" evidence="1">
    <location>
        <begin position="46"/>
        <end position="62"/>
    </location>
</feature>
<dbReference type="AlphaFoldDB" id="A0AAV2QMI5"/>
<gene>
    <name evidence="2" type="ORF">MNOR_LOCUS14900</name>
</gene>
<evidence type="ECO:0000313" key="2">
    <source>
        <dbReference type="EMBL" id="CAL4093555.1"/>
    </source>
</evidence>
<sequence>MARKMWDTVIARRSPGVIFACNDKDKRKTIQLGVEDLKIRMPSLDARPRCKTDDDLTNDTRYHHTLQPSQNTESEGSFFAADGDLPDEGLEDSFHDSENEPSFLIRECLVHEDSLRITNRSKRKSEYMEREKENRLRKRRESLYQEECLPQESKRRISPLCAANENSTEIPINNRKKESPNINNEVKKEGEKYILTGNPNTKEKRIPPQKPPRIKSQKNKKENVCNSPNRCSGEYNASLDSLESPSVKIQDESGNVKISDNNSPLGGTQKMRKHIARNYVLHRSFSESQSESPEKPKLYIPLQSQGEKKDKNRDSHITLRKTKNKPNSKYGEKSKSMDIDKSMSLKLRAVERFRKYATKEKRHISDDE</sequence>
<keyword evidence="3" id="KW-1185">Reference proteome</keyword>
<feature type="compositionally biased region" description="Basic and acidic residues" evidence="1">
    <location>
        <begin position="330"/>
        <end position="342"/>
    </location>
</feature>
<dbReference type="Proteomes" id="UP001497623">
    <property type="component" value="Unassembled WGS sequence"/>
</dbReference>
<feature type="compositionally biased region" description="Basic and acidic residues" evidence="1">
    <location>
        <begin position="306"/>
        <end position="317"/>
    </location>
</feature>
<organism evidence="2 3">
    <name type="scientific">Meganyctiphanes norvegica</name>
    <name type="common">Northern krill</name>
    <name type="synonym">Thysanopoda norvegica</name>
    <dbReference type="NCBI Taxonomy" id="48144"/>
    <lineage>
        <taxon>Eukaryota</taxon>
        <taxon>Metazoa</taxon>
        <taxon>Ecdysozoa</taxon>
        <taxon>Arthropoda</taxon>
        <taxon>Crustacea</taxon>
        <taxon>Multicrustacea</taxon>
        <taxon>Malacostraca</taxon>
        <taxon>Eumalacostraca</taxon>
        <taxon>Eucarida</taxon>
        <taxon>Euphausiacea</taxon>
        <taxon>Euphausiidae</taxon>
        <taxon>Meganyctiphanes</taxon>
    </lineage>
</organism>
<evidence type="ECO:0000256" key="1">
    <source>
        <dbReference type="SAM" id="MobiDB-lite"/>
    </source>
</evidence>
<feature type="region of interest" description="Disordered" evidence="1">
    <location>
        <begin position="245"/>
        <end position="268"/>
    </location>
</feature>
<feature type="region of interest" description="Disordered" evidence="1">
    <location>
        <begin position="197"/>
        <end position="230"/>
    </location>
</feature>
<name>A0AAV2QMI5_MEGNR</name>
<feature type="compositionally biased region" description="Polar residues" evidence="1">
    <location>
        <begin position="66"/>
        <end position="75"/>
    </location>
</feature>
<protein>
    <submittedName>
        <fullName evidence="2">Uncharacterized protein</fullName>
    </submittedName>
</protein>
<dbReference type="EMBL" id="CAXKWB010009122">
    <property type="protein sequence ID" value="CAL4093555.1"/>
    <property type="molecule type" value="Genomic_DNA"/>
</dbReference>
<comment type="caution">
    <text evidence="2">The sequence shown here is derived from an EMBL/GenBank/DDBJ whole genome shotgun (WGS) entry which is preliminary data.</text>
</comment>
<reference evidence="2 3" key="1">
    <citation type="submission" date="2024-05" db="EMBL/GenBank/DDBJ databases">
        <authorList>
            <person name="Wallberg A."/>
        </authorList>
    </citation>
    <scope>NUCLEOTIDE SEQUENCE [LARGE SCALE GENOMIC DNA]</scope>
</reference>
<feature type="compositionally biased region" description="Polar residues" evidence="1">
    <location>
        <begin position="252"/>
        <end position="266"/>
    </location>
</feature>
<accession>A0AAV2QMI5</accession>
<feature type="region of interest" description="Disordered" evidence="1">
    <location>
        <begin position="45"/>
        <end position="83"/>
    </location>
</feature>
<feature type="non-terminal residue" evidence="2">
    <location>
        <position position="368"/>
    </location>
</feature>